<keyword evidence="2" id="KW-1185">Reference proteome</keyword>
<organism evidence="1 2">
    <name type="scientific">Dysgonomonas alginatilytica</name>
    <dbReference type="NCBI Taxonomy" id="1605892"/>
    <lineage>
        <taxon>Bacteria</taxon>
        <taxon>Pseudomonadati</taxon>
        <taxon>Bacteroidota</taxon>
        <taxon>Bacteroidia</taxon>
        <taxon>Bacteroidales</taxon>
        <taxon>Dysgonomonadaceae</taxon>
        <taxon>Dysgonomonas</taxon>
    </lineage>
</organism>
<sequence>MGITEITCGLHYLEAVTGKNGNPTHLNHLASHFEQGLNFSFGDIYDRQDALFRRKACNLTKGLDAMRAAIIRESRRRNNS</sequence>
<evidence type="ECO:0008006" key="3">
    <source>
        <dbReference type="Google" id="ProtNLM"/>
    </source>
</evidence>
<dbReference type="Proteomes" id="UP000247973">
    <property type="component" value="Unassembled WGS sequence"/>
</dbReference>
<evidence type="ECO:0000313" key="2">
    <source>
        <dbReference type="Proteomes" id="UP000247973"/>
    </source>
</evidence>
<name>A0A2V3PLU0_9BACT</name>
<accession>A0A2V3PLU0</accession>
<reference evidence="1 2" key="1">
    <citation type="submission" date="2018-03" db="EMBL/GenBank/DDBJ databases">
        <title>Genomic Encyclopedia of Archaeal and Bacterial Type Strains, Phase II (KMG-II): from individual species to whole genera.</title>
        <authorList>
            <person name="Goeker M."/>
        </authorList>
    </citation>
    <scope>NUCLEOTIDE SEQUENCE [LARGE SCALE GENOMIC DNA]</scope>
    <source>
        <strain evidence="1 2">DSM 100214</strain>
    </source>
</reference>
<gene>
    <name evidence="1" type="ORF">CLV62_13130</name>
</gene>
<dbReference type="EMBL" id="QICL01000031">
    <property type="protein sequence ID" value="PXV60110.1"/>
    <property type="molecule type" value="Genomic_DNA"/>
</dbReference>
<evidence type="ECO:0000313" key="1">
    <source>
        <dbReference type="EMBL" id="PXV60110.1"/>
    </source>
</evidence>
<protein>
    <recommendedName>
        <fullName evidence="3">RteC protein</fullName>
    </recommendedName>
</protein>
<proteinExistence type="predicted"/>
<dbReference type="AlphaFoldDB" id="A0A2V3PLU0"/>
<comment type="caution">
    <text evidence="1">The sequence shown here is derived from an EMBL/GenBank/DDBJ whole genome shotgun (WGS) entry which is preliminary data.</text>
</comment>